<dbReference type="SUPFAM" id="SSF53448">
    <property type="entry name" value="Nucleotide-diphospho-sugar transferases"/>
    <property type="match status" value="1"/>
</dbReference>
<dbReference type="Proteomes" id="UP001597244">
    <property type="component" value="Unassembled WGS sequence"/>
</dbReference>
<evidence type="ECO:0000256" key="2">
    <source>
        <dbReference type="ARBA" id="ARBA00006739"/>
    </source>
</evidence>
<evidence type="ECO:0000313" key="6">
    <source>
        <dbReference type="Proteomes" id="UP001597244"/>
    </source>
</evidence>
<dbReference type="PANTHER" id="PTHR43179:SF12">
    <property type="entry name" value="GALACTOFURANOSYLTRANSFERASE GLFT2"/>
    <property type="match status" value="1"/>
</dbReference>
<dbReference type="Gene3D" id="3.90.550.10">
    <property type="entry name" value="Spore Coat Polysaccharide Biosynthesis Protein SpsA, Chain A"/>
    <property type="match status" value="1"/>
</dbReference>
<evidence type="ECO:0000256" key="1">
    <source>
        <dbReference type="ARBA" id="ARBA00004776"/>
    </source>
</evidence>
<keyword evidence="3 5" id="KW-0328">Glycosyltransferase</keyword>
<comment type="similarity">
    <text evidence="2">Belongs to the glycosyltransferase 2 family.</text>
</comment>
<dbReference type="RefSeq" id="WP_125578139.1">
    <property type="nucleotide sequence ID" value="NZ_JBHTOF010000096.1"/>
</dbReference>
<evidence type="ECO:0000313" key="5">
    <source>
        <dbReference type="EMBL" id="MFD1466121.1"/>
    </source>
</evidence>
<evidence type="ECO:0000256" key="3">
    <source>
        <dbReference type="ARBA" id="ARBA00022676"/>
    </source>
</evidence>
<dbReference type="EMBL" id="JBHTOF010000096">
    <property type="protein sequence ID" value="MFD1466121.1"/>
    <property type="molecule type" value="Genomic_DNA"/>
</dbReference>
<accession>A0ABW4DSF9</accession>
<comment type="pathway">
    <text evidence="1">Cell wall biogenesis; cell wall polysaccharide biosynthesis.</text>
</comment>
<dbReference type="Pfam" id="PF13641">
    <property type="entry name" value="Glyco_tranf_2_3"/>
    <property type="match status" value="1"/>
</dbReference>
<protein>
    <submittedName>
        <fullName evidence="5">Glycosyltransferase</fullName>
        <ecNumber evidence="5">2.4.-.-</ecNumber>
    </submittedName>
</protein>
<dbReference type="InterPro" id="IPR029044">
    <property type="entry name" value="Nucleotide-diphossugar_trans"/>
</dbReference>
<keyword evidence="6" id="KW-1185">Reference proteome</keyword>
<gene>
    <name evidence="5" type="ORF">ACFQ4L_08615</name>
</gene>
<keyword evidence="4 5" id="KW-0808">Transferase</keyword>
<dbReference type="EC" id="2.4.-.-" evidence="5"/>
<dbReference type="GO" id="GO:0016757">
    <property type="term" value="F:glycosyltransferase activity"/>
    <property type="evidence" value="ECO:0007669"/>
    <property type="project" value="UniProtKB-KW"/>
</dbReference>
<reference evidence="6" key="1">
    <citation type="journal article" date="2019" name="Int. J. Syst. Evol. Microbiol.">
        <title>The Global Catalogue of Microorganisms (GCM) 10K type strain sequencing project: providing services to taxonomists for standard genome sequencing and annotation.</title>
        <authorList>
            <consortium name="The Broad Institute Genomics Platform"/>
            <consortium name="The Broad Institute Genome Sequencing Center for Infectious Disease"/>
            <person name="Wu L."/>
            <person name="Ma J."/>
        </authorList>
    </citation>
    <scope>NUCLEOTIDE SEQUENCE [LARGE SCALE GENOMIC DNA]</scope>
    <source>
        <strain evidence="6">CCM 8951</strain>
    </source>
</reference>
<proteinExistence type="inferred from homology"/>
<organism evidence="5 6">
    <name type="scientific">Lapidilactobacillus mulanensis</name>
    <dbReference type="NCBI Taxonomy" id="2485999"/>
    <lineage>
        <taxon>Bacteria</taxon>
        <taxon>Bacillati</taxon>
        <taxon>Bacillota</taxon>
        <taxon>Bacilli</taxon>
        <taxon>Lactobacillales</taxon>
        <taxon>Lactobacillaceae</taxon>
        <taxon>Lapidilactobacillus</taxon>
    </lineage>
</organism>
<comment type="caution">
    <text evidence="5">The sequence shown here is derived from an EMBL/GenBank/DDBJ whole genome shotgun (WGS) entry which is preliminary data.</text>
</comment>
<evidence type="ECO:0000256" key="4">
    <source>
        <dbReference type="ARBA" id="ARBA00022679"/>
    </source>
</evidence>
<sequence>MDNKIAISIVTYNSPDVFVTLDNFKSEILPNFAAHIYIFDNNSNDDYQQKLAKYQNEMITIHFAPDNAGFGHGHNYNIDHCTEEFMLICNPDILVDQESFELLLVQASAQEHAMLAPSVLYPDGSEQYLVRRKLDVFDYILRFIPFGFIKRLFDKRLAYFECRDLTSEMQEVMFVSGCFMLTRRQDLVDVDGFDERFFMYFEDNDLCQKYRHASKKIVYLPEASVVHYYGKEAHKSMKVFKIFISSMIKYFNKWGWKFF</sequence>
<dbReference type="PANTHER" id="PTHR43179">
    <property type="entry name" value="RHAMNOSYLTRANSFERASE WBBL"/>
    <property type="match status" value="1"/>
</dbReference>
<name>A0ABW4DSF9_9LACO</name>